<dbReference type="Proteomes" id="UP000770015">
    <property type="component" value="Unassembled WGS sequence"/>
</dbReference>
<comment type="caution">
    <text evidence="3">The sequence shown here is derived from an EMBL/GenBank/DDBJ whole genome shotgun (WGS) entry which is preliminary data.</text>
</comment>
<evidence type="ECO:0000256" key="2">
    <source>
        <dbReference type="SAM" id="SignalP"/>
    </source>
</evidence>
<keyword evidence="4" id="KW-1185">Reference proteome</keyword>
<gene>
    <name evidence="3" type="ORF">F5X68DRAFT_195818</name>
</gene>
<name>A0A9P8V1E9_9PEZI</name>
<reference evidence="3" key="1">
    <citation type="journal article" date="2021" name="Nat. Commun.">
        <title>Genetic determinants of endophytism in the Arabidopsis root mycobiome.</title>
        <authorList>
            <person name="Mesny F."/>
            <person name="Miyauchi S."/>
            <person name="Thiergart T."/>
            <person name="Pickel B."/>
            <person name="Atanasova L."/>
            <person name="Karlsson M."/>
            <person name="Huettel B."/>
            <person name="Barry K.W."/>
            <person name="Haridas S."/>
            <person name="Chen C."/>
            <person name="Bauer D."/>
            <person name="Andreopoulos W."/>
            <person name="Pangilinan J."/>
            <person name="LaButti K."/>
            <person name="Riley R."/>
            <person name="Lipzen A."/>
            <person name="Clum A."/>
            <person name="Drula E."/>
            <person name="Henrissat B."/>
            <person name="Kohler A."/>
            <person name="Grigoriev I.V."/>
            <person name="Martin F.M."/>
            <person name="Hacquard S."/>
        </authorList>
    </citation>
    <scope>NUCLEOTIDE SEQUENCE</scope>
    <source>
        <strain evidence="3">MPI-SDFR-AT-0117</strain>
    </source>
</reference>
<dbReference type="EMBL" id="JAGSXJ010000046">
    <property type="protein sequence ID" value="KAH6662434.1"/>
    <property type="molecule type" value="Genomic_DNA"/>
</dbReference>
<accession>A0A9P8V1E9</accession>
<evidence type="ECO:0000313" key="4">
    <source>
        <dbReference type="Proteomes" id="UP000770015"/>
    </source>
</evidence>
<feature type="region of interest" description="Disordered" evidence="1">
    <location>
        <begin position="226"/>
        <end position="254"/>
    </location>
</feature>
<feature type="signal peptide" evidence="2">
    <location>
        <begin position="1"/>
        <end position="19"/>
    </location>
</feature>
<organism evidence="3 4">
    <name type="scientific">Plectosphaerella plurivora</name>
    <dbReference type="NCBI Taxonomy" id="936078"/>
    <lineage>
        <taxon>Eukaryota</taxon>
        <taxon>Fungi</taxon>
        <taxon>Dikarya</taxon>
        <taxon>Ascomycota</taxon>
        <taxon>Pezizomycotina</taxon>
        <taxon>Sordariomycetes</taxon>
        <taxon>Hypocreomycetidae</taxon>
        <taxon>Glomerellales</taxon>
        <taxon>Plectosphaerellaceae</taxon>
        <taxon>Plectosphaerella</taxon>
    </lineage>
</organism>
<sequence length="254" mass="29611">MHFRQTLVALLAGVSAVSAGRLWISSAQYPSPKGKWQHQDEMDRAQMTQDVVAKFARRHPDHAFVATSAPAFYWEGLDICKLDKWEFLGRVQTDVLYHLLRFKYGNLTVVGDGGFMNWAYHLPEHCRRHEKSILCLDDIYPEEDGKPWEGYHQGVGLGDLKWAVRQKFQREWRDFPAVCPDMLYAEQLKIYHWYDPKIMPDDGVLIPVANEEDDTIDDVDDDWRKVADADDMDDNDPDSWRKVDDMNDLDFNDD</sequence>
<dbReference type="AlphaFoldDB" id="A0A9P8V1E9"/>
<feature type="chain" id="PRO_5040164516" evidence="2">
    <location>
        <begin position="20"/>
        <end position="254"/>
    </location>
</feature>
<evidence type="ECO:0000256" key="1">
    <source>
        <dbReference type="SAM" id="MobiDB-lite"/>
    </source>
</evidence>
<proteinExistence type="predicted"/>
<protein>
    <submittedName>
        <fullName evidence="3">Uncharacterized protein</fullName>
    </submittedName>
</protein>
<evidence type="ECO:0000313" key="3">
    <source>
        <dbReference type="EMBL" id="KAH6662434.1"/>
    </source>
</evidence>
<keyword evidence="2" id="KW-0732">Signal</keyword>